<sequence>MRVDRYGTNPCTLVHTQY</sequence>
<reference evidence="1" key="1">
    <citation type="submission" date="2014-09" db="EMBL/GenBank/DDBJ databases">
        <authorList>
            <person name="Magalhaes I.L.F."/>
            <person name="Oliveira U."/>
            <person name="Santos F.R."/>
            <person name="Vidigal T.H.D.A."/>
            <person name="Brescovit A.D."/>
            <person name="Santos A.J."/>
        </authorList>
    </citation>
    <scope>NUCLEOTIDE SEQUENCE</scope>
    <source>
        <tissue evidence="1">Shoot tissue taken approximately 20 cm above the soil surface</tissue>
    </source>
</reference>
<dbReference type="EMBL" id="GBRH01231380">
    <property type="protein sequence ID" value="JAD66515.1"/>
    <property type="molecule type" value="Transcribed_RNA"/>
</dbReference>
<dbReference type="AlphaFoldDB" id="A0A0A9BZC0"/>
<proteinExistence type="predicted"/>
<reference evidence="1" key="2">
    <citation type="journal article" date="2015" name="Data Brief">
        <title>Shoot transcriptome of the giant reed, Arundo donax.</title>
        <authorList>
            <person name="Barrero R.A."/>
            <person name="Guerrero F.D."/>
            <person name="Moolhuijzen P."/>
            <person name="Goolsby J.A."/>
            <person name="Tidwell J."/>
            <person name="Bellgard S.E."/>
            <person name="Bellgard M.I."/>
        </authorList>
    </citation>
    <scope>NUCLEOTIDE SEQUENCE</scope>
    <source>
        <tissue evidence="1">Shoot tissue taken approximately 20 cm above the soil surface</tissue>
    </source>
</reference>
<evidence type="ECO:0000313" key="1">
    <source>
        <dbReference type="EMBL" id="JAD66515.1"/>
    </source>
</evidence>
<protein>
    <submittedName>
        <fullName evidence="1">Uncharacterized protein</fullName>
    </submittedName>
</protein>
<name>A0A0A9BZC0_ARUDO</name>
<accession>A0A0A9BZC0</accession>
<organism evidence="1">
    <name type="scientific">Arundo donax</name>
    <name type="common">Giant reed</name>
    <name type="synonym">Donax arundinaceus</name>
    <dbReference type="NCBI Taxonomy" id="35708"/>
    <lineage>
        <taxon>Eukaryota</taxon>
        <taxon>Viridiplantae</taxon>
        <taxon>Streptophyta</taxon>
        <taxon>Embryophyta</taxon>
        <taxon>Tracheophyta</taxon>
        <taxon>Spermatophyta</taxon>
        <taxon>Magnoliopsida</taxon>
        <taxon>Liliopsida</taxon>
        <taxon>Poales</taxon>
        <taxon>Poaceae</taxon>
        <taxon>PACMAD clade</taxon>
        <taxon>Arundinoideae</taxon>
        <taxon>Arundineae</taxon>
        <taxon>Arundo</taxon>
    </lineage>
</organism>